<dbReference type="Proteomes" id="UP000735302">
    <property type="component" value="Unassembled WGS sequence"/>
</dbReference>
<feature type="domain" description="MULE transposase" evidence="2">
    <location>
        <begin position="263"/>
        <end position="357"/>
    </location>
</feature>
<evidence type="ECO:0000256" key="1">
    <source>
        <dbReference type="SAM" id="MobiDB-lite"/>
    </source>
</evidence>
<evidence type="ECO:0000313" key="4">
    <source>
        <dbReference type="Proteomes" id="UP000735302"/>
    </source>
</evidence>
<keyword evidence="4" id="KW-1185">Reference proteome</keyword>
<evidence type="ECO:0000313" key="3">
    <source>
        <dbReference type="EMBL" id="GFN97535.1"/>
    </source>
</evidence>
<dbReference type="EMBL" id="BLXT01002789">
    <property type="protein sequence ID" value="GFN97535.1"/>
    <property type="molecule type" value="Genomic_DNA"/>
</dbReference>
<name>A0AAV3ZE60_9GAST</name>
<dbReference type="PANTHER" id="PTHR33977">
    <property type="entry name" value="ZINC ION BINDING PROTEIN"/>
    <property type="match status" value="1"/>
</dbReference>
<comment type="caution">
    <text evidence="3">The sequence shown here is derived from an EMBL/GenBank/DDBJ whole genome shotgun (WGS) entry which is preliminary data.</text>
</comment>
<reference evidence="3 4" key="1">
    <citation type="journal article" date="2021" name="Elife">
        <title>Chloroplast acquisition without the gene transfer in kleptoplastic sea slugs, Plakobranchus ocellatus.</title>
        <authorList>
            <person name="Maeda T."/>
            <person name="Takahashi S."/>
            <person name="Yoshida T."/>
            <person name="Shimamura S."/>
            <person name="Takaki Y."/>
            <person name="Nagai Y."/>
            <person name="Toyoda A."/>
            <person name="Suzuki Y."/>
            <person name="Arimoto A."/>
            <person name="Ishii H."/>
            <person name="Satoh N."/>
            <person name="Nishiyama T."/>
            <person name="Hasebe M."/>
            <person name="Maruyama T."/>
            <person name="Minagawa J."/>
            <person name="Obokata J."/>
            <person name="Shigenobu S."/>
        </authorList>
    </citation>
    <scope>NUCLEOTIDE SEQUENCE [LARGE SCALE GENOMIC DNA]</scope>
</reference>
<feature type="region of interest" description="Disordered" evidence="1">
    <location>
        <begin position="1"/>
        <end position="22"/>
    </location>
</feature>
<accession>A0AAV3ZE60</accession>
<organism evidence="3 4">
    <name type="scientific">Plakobranchus ocellatus</name>
    <dbReference type="NCBI Taxonomy" id="259542"/>
    <lineage>
        <taxon>Eukaryota</taxon>
        <taxon>Metazoa</taxon>
        <taxon>Spiralia</taxon>
        <taxon>Lophotrochozoa</taxon>
        <taxon>Mollusca</taxon>
        <taxon>Gastropoda</taxon>
        <taxon>Heterobranchia</taxon>
        <taxon>Euthyneura</taxon>
        <taxon>Panpulmonata</taxon>
        <taxon>Sacoglossa</taxon>
        <taxon>Placobranchoidea</taxon>
        <taxon>Plakobranchidae</taxon>
        <taxon>Plakobranchus</taxon>
    </lineage>
</organism>
<dbReference type="InterPro" id="IPR018289">
    <property type="entry name" value="MULE_transposase_dom"/>
</dbReference>
<sequence length="417" mass="48732">MQQQRSRECSPPRMLEEPQKYKKERQWFSSQYLRPRGFPIHPNEESLITSYTETIWQKPTRDMVMEYGSSIDEMSALCGEGPDGWLLSSHVDWLLRQANKQQHDSGSSKIGHKRTAFMTVRTMSDCGMLEVEYCLEHSEHSFDLVHLTLLDDLRKRIAGKLSQGIEPGRIRNDIRDNRDSLITRKHINNIKQQYNISLTQKHKLDGTSVDIWVQDLKKRLDNPVIFYKAQNSQHPYLKDEDFSLCLQTDFQRGMTIKYGHKIIFTDSTHNTTHYDFYLTSILVLDDFEEGVPVAWSISNREDSEILELFMQALKESCGQDIIADYFMSDLANNAFNAWCSVFSKPIKRLYCSWHVDKSWQKNILELVKIKEYQYDQTGEEETKWFECMSCGCVTHISCNLQINDGCEADCMKCVMCR</sequence>
<proteinExistence type="predicted"/>
<dbReference type="AlphaFoldDB" id="A0AAV3ZE60"/>
<gene>
    <name evidence="3" type="ORF">PoB_002404100</name>
</gene>
<dbReference type="PANTHER" id="PTHR33977:SF1">
    <property type="entry name" value="ZINC ION BINDING PROTEIN"/>
    <property type="match status" value="1"/>
</dbReference>
<protein>
    <submittedName>
        <fullName evidence="3">Protein far-red elongated hypocotyl 3</fullName>
    </submittedName>
</protein>
<evidence type="ECO:0000259" key="2">
    <source>
        <dbReference type="Pfam" id="PF10551"/>
    </source>
</evidence>
<dbReference type="Pfam" id="PF10551">
    <property type="entry name" value="MULE"/>
    <property type="match status" value="1"/>
</dbReference>